<dbReference type="KEGG" id="sman:C12CBH8_20870"/>
<dbReference type="Pfam" id="PF19614">
    <property type="entry name" value="DUF6119"/>
    <property type="match status" value="1"/>
</dbReference>
<reference evidence="2" key="1">
    <citation type="submission" date="2020-07" db="EMBL/GenBank/DDBJ databases">
        <title>Complete genome sequencing of Clostridia bacterium strain 12CBH8.</title>
        <authorList>
            <person name="Sakamoto M."/>
            <person name="Murakami T."/>
            <person name="Mori H."/>
        </authorList>
    </citation>
    <scope>NUCLEOTIDE SEQUENCE [LARGE SCALE GENOMIC DNA]</scope>
    <source>
        <strain evidence="2">12CBH8</strain>
    </source>
</reference>
<proteinExistence type="predicted"/>
<accession>A0A7I8D3Q5</accession>
<protein>
    <recommendedName>
        <fullName evidence="3">Sporadically distributed protein, TIGR04141 family</fullName>
    </recommendedName>
</protein>
<name>A0A7I8D3Q5_9FIRM</name>
<keyword evidence="2" id="KW-1185">Reference proteome</keyword>
<dbReference type="Proteomes" id="UP000593890">
    <property type="component" value="Chromosome"/>
</dbReference>
<dbReference type="AlphaFoldDB" id="A0A7I8D3Q5"/>
<organism evidence="1 2">
    <name type="scientific">Solibaculum mannosilyticum</name>
    <dbReference type="NCBI Taxonomy" id="2780922"/>
    <lineage>
        <taxon>Bacteria</taxon>
        <taxon>Bacillati</taxon>
        <taxon>Bacillota</taxon>
        <taxon>Clostridia</taxon>
        <taxon>Eubacteriales</taxon>
        <taxon>Oscillospiraceae</taxon>
        <taxon>Solibaculum</taxon>
    </lineage>
</organism>
<dbReference type="RefSeq" id="WP_215533205.1">
    <property type="nucleotide sequence ID" value="NZ_AP023321.1"/>
</dbReference>
<evidence type="ECO:0000313" key="1">
    <source>
        <dbReference type="EMBL" id="BCI61448.1"/>
    </source>
</evidence>
<dbReference type="NCBIfam" id="TIGR04141">
    <property type="entry name" value="TIGR04141 family sporadically distributed protein"/>
    <property type="match status" value="1"/>
</dbReference>
<sequence length="531" mass="60728">MDNQIVNLTIFLFKEYIHEFSDCLKSAASLSSSKLKAMFGLDGTIYYCDSRKKFPRWKSYLDELSEETIDITENTSNKAVILLRVRNRIMAVVFGYGRSFLKEECLERNFGLKVALNTIDPNKMRSINAATIEDMVVITQRQASYSTTQDEFGLNVTNDIMKGLTGEPYDPIYGNHISGKDSLVVSVYMKMTDLKEKLELYYDAYSGSRYKKIGFEWVDNVAEIRDSVQAEALDFELADAIEKREVDHLHIAPPETTNWDRIIGFCYSGIGKKLDVAENYNLDLDLTEYIEKIKAGTNIYQKLRRDKLYAMNSDGTPFVVCSIYAALVFQTKYEEKNYILCSGVWYYVESSFFDQVNSFINTKIPLSNIELPDCPSDKDEGAYNEMVAENNPDFCLMDKKLISVENGPKQIEACDIFTRDKQLIHVKNKGQSAQLSHLFSQGKVAAECFVSDLNFRKQVSDIAAQKFGSEVFDYNQKPQSNEFEIVYAIIDTKDSSTEAKLPFFSKVNLMITAQELDRMHFKFSICSVRKV</sequence>
<evidence type="ECO:0008006" key="3">
    <source>
        <dbReference type="Google" id="ProtNLM"/>
    </source>
</evidence>
<dbReference type="EMBL" id="AP023321">
    <property type="protein sequence ID" value="BCI61448.1"/>
    <property type="molecule type" value="Genomic_DNA"/>
</dbReference>
<gene>
    <name evidence="1" type="ORF">C12CBH8_20870</name>
</gene>
<dbReference type="InterPro" id="IPR026487">
    <property type="entry name" value="CHP04141"/>
</dbReference>
<evidence type="ECO:0000313" key="2">
    <source>
        <dbReference type="Proteomes" id="UP000593890"/>
    </source>
</evidence>